<accession>A0A1Y2BQM1</accession>
<evidence type="ECO:0000313" key="1">
    <source>
        <dbReference type="EMBL" id="ORY37038.1"/>
    </source>
</evidence>
<dbReference type="EMBL" id="MCGO01000052">
    <property type="protein sequence ID" value="ORY37038.1"/>
    <property type="molecule type" value="Genomic_DNA"/>
</dbReference>
<organism evidence="1 2">
    <name type="scientific">Rhizoclosmatium globosum</name>
    <dbReference type="NCBI Taxonomy" id="329046"/>
    <lineage>
        <taxon>Eukaryota</taxon>
        <taxon>Fungi</taxon>
        <taxon>Fungi incertae sedis</taxon>
        <taxon>Chytridiomycota</taxon>
        <taxon>Chytridiomycota incertae sedis</taxon>
        <taxon>Chytridiomycetes</taxon>
        <taxon>Chytridiales</taxon>
        <taxon>Chytriomycetaceae</taxon>
        <taxon>Rhizoclosmatium</taxon>
    </lineage>
</organism>
<sequence>MLSHVLIDLCRTEPASNAPLIAEQPQESLSYLLLQIGLGNSHNPSPISPTSHLSSNKYAISPYKPNTSTESISPSSLFPSLVGALISPGNACLTADMALYLKSTLFASTTTENLTSLSWIVNESHRTSKDGDKEAGGGME</sequence>
<dbReference type="AlphaFoldDB" id="A0A1Y2BQM1"/>
<comment type="caution">
    <text evidence="1">The sequence shown here is derived from an EMBL/GenBank/DDBJ whole genome shotgun (WGS) entry which is preliminary data.</text>
</comment>
<dbReference type="OrthoDB" id="2131627at2759"/>
<dbReference type="Proteomes" id="UP000193642">
    <property type="component" value="Unassembled WGS sequence"/>
</dbReference>
<evidence type="ECO:0000313" key="2">
    <source>
        <dbReference type="Proteomes" id="UP000193642"/>
    </source>
</evidence>
<proteinExistence type="predicted"/>
<name>A0A1Y2BQM1_9FUNG</name>
<protein>
    <submittedName>
        <fullName evidence="1">Uncharacterized protein</fullName>
    </submittedName>
</protein>
<gene>
    <name evidence="1" type="ORF">BCR33DRAFT_468823</name>
</gene>
<keyword evidence="2" id="KW-1185">Reference proteome</keyword>
<reference evidence="1 2" key="1">
    <citation type="submission" date="2016-07" db="EMBL/GenBank/DDBJ databases">
        <title>Pervasive Adenine N6-methylation of Active Genes in Fungi.</title>
        <authorList>
            <consortium name="DOE Joint Genome Institute"/>
            <person name="Mondo S.J."/>
            <person name="Dannebaum R.O."/>
            <person name="Kuo R.C."/>
            <person name="Labutti K."/>
            <person name="Haridas S."/>
            <person name="Kuo A."/>
            <person name="Salamov A."/>
            <person name="Ahrendt S.R."/>
            <person name="Lipzen A."/>
            <person name="Sullivan W."/>
            <person name="Andreopoulos W.B."/>
            <person name="Clum A."/>
            <person name="Lindquist E."/>
            <person name="Daum C."/>
            <person name="Ramamoorthy G.K."/>
            <person name="Gryganskyi A."/>
            <person name="Culley D."/>
            <person name="Magnuson J.K."/>
            <person name="James T.Y."/>
            <person name="O'Malley M.A."/>
            <person name="Stajich J.E."/>
            <person name="Spatafora J.W."/>
            <person name="Visel A."/>
            <person name="Grigoriev I.V."/>
        </authorList>
    </citation>
    <scope>NUCLEOTIDE SEQUENCE [LARGE SCALE GENOMIC DNA]</scope>
    <source>
        <strain evidence="1 2">JEL800</strain>
    </source>
</reference>